<dbReference type="Proteomes" id="UP000095751">
    <property type="component" value="Unassembled WGS sequence"/>
</dbReference>
<proteinExistence type="predicted"/>
<evidence type="ECO:0000256" key="1">
    <source>
        <dbReference type="SAM" id="MobiDB-lite"/>
    </source>
</evidence>
<dbReference type="OrthoDB" id="48303at2759"/>
<dbReference type="AlphaFoldDB" id="A0A1E7EV74"/>
<name>A0A1E7EV74_9STRA</name>
<reference evidence="2 3" key="1">
    <citation type="submission" date="2016-09" db="EMBL/GenBank/DDBJ databases">
        <title>Extensive genetic diversity and differential bi-allelic expression allows diatom success in the polar Southern Ocean.</title>
        <authorList>
            <consortium name="DOE Joint Genome Institute"/>
            <person name="Mock T."/>
            <person name="Otillar R.P."/>
            <person name="Strauss J."/>
            <person name="Dupont C."/>
            <person name="Frickenhaus S."/>
            <person name="Maumus F."/>
            <person name="Mcmullan M."/>
            <person name="Sanges R."/>
            <person name="Schmutz J."/>
            <person name="Toseland A."/>
            <person name="Valas R."/>
            <person name="Veluchamy A."/>
            <person name="Ward B.J."/>
            <person name="Allen A."/>
            <person name="Barry K."/>
            <person name="Falciatore A."/>
            <person name="Ferrante M."/>
            <person name="Fortunato A.E."/>
            <person name="Gloeckner G."/>
            <person name="Gruber A."/>
            <person name="Hipkin R."/>
            <person name="Janech M."/>
            <person name="Kroth P."/>
            <person name="Leese F."/>
            <person name="Lindquist E."/>
            <person name="Lyon B.R."/>
            <person name="Martin J."/>
            <person name="Mayer C."/>
            <person name="Parker M."/>
            <person name="Quesneville H."/>
            <person name="Raymond J."/>
            <person name="Uhlig C."/>
            <person name="Valentin K.U."/>
            <person name="Worden A.Z."/>
            <person name="Armbrust E.V."/>
            <person name="Bowler C."/>
            <person name="Green B."/>
            <person name="Moulton V."/>
            <person name="Van Oosterhout C."/>
            <person name="Grigoriev I."/>
        </authorList>
    </citation>
    <scope>NUCLEOTIDE SEQUENCE [LARGE SCALE GENOMIC DNA]</scope>
    <source>
        <strain evidence="2 3">CCMP1102</strain>
    </source>
</reference>
<sequence length="370" mass="40966">MGWHVGLSYEEMQQQFGEQQQQQQQQQPENGETTETKTDNHDDDNDCGCITTSSTTDTDGGVGVDEEAVVDPTTPSSAATISATANTATVVGCPLPFNDNDSSLLVLQPPPKEYKSIYHLCRSNDWNDCLDHNSTNDLEEEVEEEQTERNYKPYFSRTFLKDGKFIRASLHKNDMITVANEYYKDCSPANEKWIILEINPHYLYYNMGIPILANVTAPESYSKNSSKRNNGNNTNTNTNTNTKPEIKCLQIFGGLSTNPITLSKLITNIYPIHRQSTISTSTSTENDGKFISIGSGSTSTSAAAAVRVVPEQPKQQQSTTTTTTTTTTGKTTNNNDGKKEKKKKKKSFGGVQLLRKMIGVGRFEIIKGRD</sequence>
<accession>A0A1E7EV74</accession>
<gene>
    <name evidence="2" type="ORF">FRACYDRAFT_248016</name>
</gene>
<dbReference type="EMBL" id="KV784374">
    <property type="protein sequence ID" value="OEU09759.1"/>
    <property type="molecule type" value="Genomic_DNA"/>
</dbReference>
<feature type="compositionally biased region" description="Low complexity" evidence="1">
    <location>
        <begin position="229"/>
        <end position="242"/>
    </location>
</feature>
<dbReference type="KEGG" id="fcy:FRACYDRAFT_248016"/>
<evidence type="ECO:0000313" key="3">
    <source>
        <dbReference type="Proteomes" id="UP000095751"/>
    </source>
</evidence>
<feature type="compositionally biased region" description="Low complexity" evidence="1">
    <location>
        <begin position="319"/>
        <end position="335"/>
    </location>
</feature>
<organism evidence="2 3">
    <name type="scientific">Fragilariopsis cylindrus CCMP1102</name>
    <dbReference type="NCBI Taxonomy" id="635003"/>
    <lineage>
        <taxon>Eukaryota</taxon>
        <taxon>Sar</taxon>
        <taxon>Stramenopiles</taxon>
        <taxon>Ochrophyta</taxon>
        <taxon>Bacillariophyta</taxon>
        <taxon>Bacillariophyceae</taxon>
        <taxon>Bacillariophycidae</taxon>
        <taxon>Bacillariales</taxon>
        <taxon>Bacillariaceae</taxon>
        <taxon>Fragilariopsis</taxon>
    </lineage>
</organism>
<feature type="region of interest" description="Disordered" evidence="1">
    <location>
        <begin position="302"/>
        <end position="348"/>
    </location>
</feature>
<feature type="compositionally biased region" description="Low complexity" evidence="1">
    <location>
        <begin position="13"/>
        <end position="27"/>
    </location>
</feature>
<keyword evidence="3" id="KW-1185">Reference proteome</keyword>
<evidence type="ECO:0000313" key="2">
    <source>
        <dbReference type="EMBL" id="OEU09759.1"/>
    </source>
</evidence>
<feature type="region of interest" description="Disordered" evidence="1">
    <location>
        <begin position="220"/>
        <end position="242"/>
    </location>
</feature>
<protein>
    <submittedName>
        <fullName evidence="2">Uncharacterized protein</fullName>
    </submittedName>
</protein>
<dbReference type="InParanoid" id="A0A1E7EV74"/>
<feature type="region of interest" description="Disordered" evidence="1">
    <location>
        <begin position="1"/>
        <end position="63"/>
    </location>
</feature>